<gene>
    <name evidence="1" type="ORF">QTN47_05890</name>
</gene>
<evidence type="ECO:0000313" key="2">
    <source>
        <dbReference type="Proteomes" id="UP001560573"/>
    </source>
</evidence>
<dbReference type="Proteomes" id="UP001560573">
    <property type="component" value="Unassembled WGS sequence"/>
</dbReference>
<reference evidence="1 2" key="1">
    <citation type="submission" date="2023-07" db="EMBL/GenBank/DDBJ databases">
        <authorList>
            <person name="Lian W.-H."/>
        </authorList>
    </citation>
    <scope>NUCLEOTIDE SEQUENCE [LARGE SCALE GENOMIC DNA]</scope>
    <source>
        <strain evidence="1 2">SYSU DXS3180</strain>
    </source>
</reference>
<name>A0ABV3ZCS6_9BACT</name>
<protein>
    <submittedName>
        <fullName evidence="1">Uncharacterized protein</fullName>
    </submittedName>
</protein>
<dbReference type="RefSeq" id="WP_369328417.1">
    <property type="nucleotide sequence ID" value="NZ_JAULBC010000002.1"/>
</dbReference>
<sequence length="182" mass="19854">MANIIELIQQKLNYSSVKKVDPNTQETIKENDSLAQAAVPATLVGFYELSRVKTGAAKILSGNFSPDILTDVFGEKKTPVVEHVAQYANMTSEVAENEMQKVAQATCEIVKSSAGNSEQAVMDYFTAERNNILKSLPAKLQIGQILGDNMLDDRTNKMEGPVSGMMHKIEQLFAGTPGKSEE</sequence>
<organism evidence="1 2">
    <name type="scientific">Danxiaibacter flavus</name>
    <dbReference type="NCBI Taxonomy" id="3049108"/>
    <lineage>
        <taxon>Bacteria</taxon>
        <taxon>Pseudomonadati</taxon>
        <taxon>Bacteroidota</taxon>
        <taxon>Chitinophagia</taxon>
        <taxon>Chitinophagales</taxon>
        <taxon>Chitinophagaceae</taxon>
        <taxon>Danxiaibacter</taxon>
    </lineage>
</organism>
<comment type="caution">
    <text evidence="1">The sequence shown here is derived from an EMBL/GenBank/DDBJ whole genome shotgun (WGS) entry which is preliminary data.</text>
</comment>
<keyword evidence="2" id="KW-1185">Reference proteome</keyword>
<proteinExistence type="predicted"/>
<evidence type="ECO:0000313" key="1">
    <source>
        <dbReference type="EMBL" id="MEX6687014.1"/>
    </source>
</evidence>
<accession>A0ABV3ZCS6</accession>
<dbReference type="EMBL" id="JAULBC010000002">
    <property type="protein sequence ID" value="MEX6687014.1"/>
    <property type="molecule type" value="Genomic_DNA"/>
</dbReference>